<feature type="transmembrane region" description="Helical" evidence="1">
    <location>
        <begin position="89"/>
        <end position="109"/>
    </location>
</feature>
<comment type="caution">
    <text evidence="2">The sequence shown here is derived from an EMBL/GenBank/DDBJ whole genome shotgun (WGS) entry which is preliminary data.</text>
</comment>
<keyword evidence="1" id="KW-0472">Membrane</keyword>
<gene>
    <name evidence="2" type="ORF">LITE_LOCUS38422</name>
</gene>
<proteinExistence type="predicted"/>
<keyword evidence="3" id="KW-1185">Reference proteome</keyword>
<name>A0AAV0PGV2_9ROSI</name>
<dbReference type="EMBL" id="CAMGYJ010000009">
    <property type="protein sequence ID" value="CAI0470073.1"/>
    <property type="molecule type" value="Genomic_DNA"/>
</dbReference>
<protein>
    <submittedName>
        <fullName evidence="2">Uncharacterized protein</fullName>
    </submittedName>
</protein>
<evidence type="ECO:0000256" key="1">
    <source>
        <dbReference type="SAM" id="Phobius"/>
    </source>
</evidence>
<accession>A0AAV0PGV2</accession>
<dbReference type="AlphaFoldDB" id="A0AAV0PGV2"/>
<evidence type="ECO:0000313" key="3">
    <source>
        <dbReference type="Proteomes" id="UP001154282"/>
    </source>
</evidence>
<keyword evidence="1" id="KW-1133">Transmembrane helix</keyword>
<dbReference type="Proteomes" id="UP001154282">
    <property type="component" value="Unassembled WGS sequence"/>
</dbReference>
<keyword evidence="1" id="KW-0812">Transmembrane</keyword>
<organism evidence="2 3">
    <name type="scientific">Linum tenue</name>
    <dbReference type="NCBI Taxonomy" id="586396"/>
    <lineage>
        <taxon>Eukaryota</taxon>
        <taxon>Viridiplantae</taxon>
        <taxon>Streptophyta</taxon>
        <taxon>Embryophyta</taxon>
        <taxon>Tracheophyta</taxon>
        <taxon>Spermatophyta</taxon>
        <taxon>Magnoliopsida</taxon>
        <taxon>eudicotyledons</taxon>
        <taxon>Gunneridae</taxon>
        <taxon>Pentapetalae</taxon>
        <taxon>rosids</taxon>
        <taxon>fabids</taxon>
        <taxon>Malpighiales</taxon>
        <taxon>Linaceae</taxon>
        <taxon>Linum</taxon>
    </lineage>
</organism>
<reference evidence="2" key="1">
    <citation type="submission" date="2022-08" db="EMBL/GenBank/DDBJ databases">
        <authorList>
            <person name="Gutierrez-Valencia J."/>
        </authorList>
    </citation>
    <scope>NUCLEOTIDE SEQUENCE</scope>
</reference>
<evidence type="ECO:0000313" key="2">
    <source>
        <dbReference type="EMBL" id="CAI0470073.1"/>
    </source>
</evidence>
<sequence length="139" mass="15395">MILTCPVGRDRKNNNGCRSELRTCSIILINFINRIQANKFTSKPLGGTETSSRAMKGDEAKILLGFPPNSTPTSSQVSEAYSHLLSGKFFRFLCCLFYLVMLLVMVCKFSNGPQLVADKSAVSMYDLQVGTMLRNKMGL</sequence>